<name>A0ACB8B7I1_9AGAM</name>
<organism evidence="1 2">
    <name type="scientific">Leucogyrophana mollusca</name>
    <dbReference type="NCBI Taxonomy" id="85980"/>
    <lineage>
        <taxon>Eukaryota</taxon>
        <taxon>Fungi</taxon>
        <taxon>Dikarya</taxon>
        <taxon>Basidiomycota</taxon>
        <taxon>Agaricomycotina</taxon>
        <taxon>Agaricomycetes</taxon>
        <taxon>Agaricomycetidae</taxon>
        <taxon>Boletales</taxon>
        <taxon>Boletales incertae sedis</taxon>
        <taxon>Leucogyrophana</taxon>
    </lineage>
</organism>
<comment type="caution">
    <text evidence="1">The sequence shown here is derived from an EMBL/GenBank/DDBJ whole genome shotgun (WGS) entry which is preliminary data.</text>
</comment>
<dbReference type="Proteomes" id="UP000790709">
    <property type="component" value="Unassembled WGS sequence"/>
</dbReference>
<protein>
    <submittedName>
        <fullName evidence="1">Uncharacterized protein</fullName>
    </submittedName>
</protein>
<reference evidence="1" key="1">
    <citation type="journal article" date="2021" name="New Phytol.">
        <title>Evolutionary innovations through gain and loss of genes in the ectomycorrhizal Boletales.</title>
        <authorList>
            <person name="Wu G."/>
            <person name="Miyauchi S."/>
            <person name="Morin E."/>
            <person name="Kuo A."/>
            <person name="Drula E."/>
            <person name="Varga T."/>
            <person name="Kohler A."/>
            <person name="Feng B."/>
            <person name="Cao Y."/>
            <person name="Lipzen A."/>
            <person name="Daum C."/>
            <person name="Hundley H."/>
            <person name="Pangilinan J."/>
            <person name="Johnson J."/>
            <person name="Barry K."/>
            <person name="LaButti K."/>
            <person name="Ng V."/>
            <person name="Ahrendt S."/>
            <person name="Min B."/>
            <person name="Choi I.G."/>
            <person name="Park H."/>
            <person name="Plett J.M."/>
            <person name="Magnuson J."/>
            <person name="Spatafora J.W."/>
            <person name="Nagy L.G."/>
            <person name="Henrissat B."/>
            <person name="Grigoriev I.V."/>
            <person name="Yang Z.L."/>
            <person name="Xu J."/>
            <person name="Martin F.M."/>
        </authorList>
    </citation>
    <scope>NUCLEOTIDE SEQUENCE</scope>
    <source>
        <strain evidence="1">KUC20120723A-06</strain>
    </source>
</reference>
<sequence>MGELDEQKQENLMLDETVDRMLYDMDEMRSGACSAANTVNKRVVQRMVVLMGRARRRMSFRLLFRKRSGYVGSPFYFR</sequence>
<dbReference type="EMBL" id="MU266519">
    <property type="protein sequence ID" value="KAH7921607.1"/>
    <property type="molecule type" value="Genomic_DNA"/>
</dbReference>
<evidence type="ECO:0000313" key="2">
    <source>
        <dbReference type="Proteomes" id="UP000790709"/>
    </source>
</evidence>
<gene>
    <name evidence="1" type="ORF">BV22DRAFT_1038488</name>
</gene>
<accession>A0ACB8B7I1</accession>
<evidence type="ECO:0000313" key="1">
    <source>
        <dbReference type="EMBL" id="KAH7921607.1"/>
    </source>
</evidence>
<proteinExistence type="predicted"/>
<keyword evidence="2" id="KW-1185">Reference proteome</keyword>